<keyword evidence="11" id="KW-1006">Bacterial flagellum protein export</keyword>
<keyword evidence="17" id="KW-1185">Reference proteome</keyword>
<evidence type="ECO:0000256" key="11">
    <source>
        <dbReference type="ARBA" id="ARBA00023225"/>
    </source>
</evidence>
<dbReference type="CDD" id="cd17873">
    <property type="entry name" value="FlhF"/>
    <property type="match status" value="1"/>
</dbReference>
<keyword evidence="5" id="KW-1003">Cell membrane</keyword>
<evidence type="ECO:0000313" key="17">
    <source>
        <dbReference type="Proteomes" id="UP000439752"/>
    </source>
</evidence>
<dbReference type="SMART" id="SM00382">
    <property type="entry name" value="AAA"/>
    <property type="match status" value="1"/>
</dbReference>
<dbReference type="InterPro" id="IPR047040">
    <property type="entry name" value="FlhF__GTPase_dom"/>
</dbReference>
<dbReference type="PANTHER" id="PTHR43134:SF3">
    <property type="entry name" value="FLAGELLAR BIOSYNTHESIS PROTEIN FLHF"/>
    <property type="match status" value="1"/>
</dbReference>
<accession>A0A653ICR6</accession>
<evidence type="ECO:0000259" key="15">
    <source>
        <dbReference type="SMART" id="SM00962"/>
    </source>
</evidence>
<dbReference type="GO" id="GO:0005525">
    <property type="term" value="F:GTP binding"/>
    <property type="evidence" value="ECO:0007669"/>
    <property type="project" value="UniProtKB-KW"/>
</dbReference>
<evidence type="ECO:0000256" key="3">
    <source>
        <dbReference type="ARBA" id="ARBA00014919"/>
    </source>
</evidence>
<comment type="subcellular location">
    <subcellularLocation>
        <location evidence="1">Cell membrane</location>
        <topology evidence="1">Peripheral membrane protein</topology>
        <orientation evidence="1">Cytoplasmic side</orientation>
    </subcellularLocation>
</comment>
<dbReference type="GO" id="GO:0003924">
    <property type="term" value="F:GTPase activity"/>
    <property type="evidence" value="ECO:0007669"/>
    <property type="project" value="InterPro"/>
</dbReference>
<evidence type="ECO:0000256" key="12">
    <source>
        <dbReference type="ARBA" id="ARBA00025337"/>
    </source>
</evidence>
<dbReference type="InterPro" id="IPR027417">
    <property type="entry name" value="P-loop_NTPase"/>
</dbReference>
<keyword evidence="10" id="KW-0472">Membrane</keyword>
<dbReference type="GO" id="GO:0005047">
    <property type="term" value="F:signal recognition particle binding"/>
    <property type="evidence" value="ECO:0007669"/>
    <property type="project" value="TreeGrafter"/>
</dbReference>
<dbReference type="PANTHER" id="PTHR43134">
    <property type="entry name" value="SIGNAL RECOGNITION PARTICLE RECEPTOR SUBUNIT ALPHA"/>
    <property type="match status" value="1"/>
</dbReference>
<dbReference type="Gene3D" id="3.40.50.300">
    <property type="entry name" value="P-loop containing nucleotide triphosphate hydrolases"/>
    <property type="match status" value="1"/>
</dbReference>
<dbReference type="SUPFAM" id="SSF52540">
    <property type="entry name" value="P-loop containing nucleoside triphosphate hydrolases"/>
    <property type="match status" value="1"/>
</dbReference>
<evidence type="ECO:0000256" key="1">
    <source>
        <dbReference type="ARBA" id="ARBA00004413"/>
    </source>
</evidence>
<dbReference type="GO" id="GO:0044781">
    <property type="term" value="P:bacterial-type flagellum organization"/>
    <property type="evidence" value="ECO:0007669"/>
    <property type="project" value="UniProtKB-KW"/>
</dbReference>
<comment type="similarity">
    <text evidence="2">Belongs to the GTP-binding SRP family.</text>
</comment>
<evidence type="ECO:0000256" key="5">
    <source>
        <dbReference type="ARBA" id="ARBA00022475"/>
    </source>
</evidence>
<keyword evidence="4" id="KW-0813">Transport</keyword>
<dbReference type="SMART" id="SM00962">
    <property type="entry name" value="SRP54"/>
    <property type="match status" value="1"/>
</dbReference>
<dbReference type="GO" id="GO:0015031">
    <property type="term" value="P:protein transport"/>
    <property type="evidence" value="ECO:0007669"/>
    <property type="project" value="UniProtKB-KW"/>
</dbReference>
<evidence type="ECO:0000259" key="14">
    <source>
        <dbReference type="SMART" id="SM00382"/>
    </source>
</evidence>
<feature type="domain" description="AAA+ ATPase" evidence="14">
    <location>
        <begin position="153"/>
        <end position="294"/>
    </location>
</feature>
<dbReference type="InterPro" id="IPR003593">
    <property type="entry name" value="AAA+_ATPase"/>
</dbReference>
<evidence type="ECO:0000256" key="7">
    <source>
        <dbReference type="ARBA" id="ARBA00022795"/>
    </source>
</evidence>
<evidence type="ECO:0000256" key="6">
    <source>
        <dbReference type="ARBA" id="ARBA00022741"/>
    </source>
</evidence>
<dbReference type="GO" id="GO:0006614">
    <property type="term" value="P:SRP-dependent cotranslational protein targeting to membrane"/>
    <property type="evidence" value="ECO:0007669"/>
    <property type="project" value="InterPro"/>
</dbReference>
<evidence type="ECO:0000256" key="10">
    <source>
        <dbReference type="ARBA" id="ARBA00023136"/>
    </source>
</evidence>
<keyword evidence="7" id="KW-1005">Bacterial flagellum biogenesis</keyword>
<comment type="function">
    <text evidence="12">Necessary for flagellar biosynthesis. May be involved in translocation of the flagellum.</text>
</comment>
<evidence type="ECO:0000256" key="4">
    <source>
        <dbReference type="ARBA" id="ARBA00022448"/>
    </source>
</evidence>
<dbReference type="InterPro" id="IPR000897">
    <property type="entry name" value="SRP54_GTPase_dom"/>
</dbReference>
<name>A0A653ICR6_9BACL</name>
<evidence type="ECO:0000313" key="16">
    <source>
        <dbReference type="EMBL" id="VWX36890.1"/>
    </source>
</evidence>
<proteinExistence type="inferred from homology"/>
<feature type="domain" description="SRP54-type proteins GTP-binding" evidence="15">
    <location>
        <begin position="154"/>
        <end position="344"/>
    </location>
</feature>
<dbReference type="EMBL" id="CABWKQ010000023">
    <property type="protein sequence ID" value="VWX36890.1"/>
    <property type="molecule type" value="Genomic_DNA"/>
</dbReference>
<organism evidence="16 17">
    <name type="scientific">Exiguobacterium oxidotolerans</name>
    <dbReference type="NCBI Taxonomy" id="223958"/>
    <lineage>
        <taxon>Bacteria</taxon>
        <taxon>Bacillati</taxon>
        <taxon>Bacillota</taxon>
        <taxon>Bacilli</taxon>
        <taxon>Bacillales</taxon>
        <taxon>Bacillales Family XII. Incertae Sedis</taxon>
        <taxon>Exiguobacterium</taxon>
    </lineage>
</organism>
<reference evidence="16 17" key="1">
    <citation type="submission" date="2019-10" db="EMBL/GenBank/DDBJ databases">
        <authorList>
            <person name="Karimi E."/>
        </authorList>
    </citation>
    <scope>NUCLEOTIDE SEQUENCE [LARGE SCALE GENOMIC DNA]</scope>
    <source>
        <strain evidence="16">Exiguobacterium sp. 9Y</strain>
    </source>
</reference>
<dbReference type="FunFam" id="3.40.50.300:FF:000695">
    <property type="entry name" value="Flagellar biosynthesis regulator FlhF"/>
    <property type="match status" value="1"/>
</dbReference>
<dbReference type="GO" id="GO:0005886">
    <property type="term" value="C:plasma membrane"/>
    <property type="evidence" value="ECO:0007669"/>
    <property type="project" value="UniProtKB-SubCell"/>
</dbReference>
<evidence type="ECO:0000256" key="9">
    <source>
        <dbReference type="ARBA" id="ARBA00023134"/>
    </source>
</evidence>
<sequence length="348" mass="39294">MMVKKIIANSVSEAMELVKRDLGEEAIILNTRHIKVGGLFGLFAQKKVELVASVDEHPIIHEKDVQQPAPKRTPQLKKTIEMPVPKIISFSSRRLPEELGAYEAILSEPALQARVEQLHDVLLSTYYKTDDLEQVQQAFAQTIEHELQVTTVTSRYVMLTGPTGVGKTTTIAKLAAYYRLTEGKTVGLITTDTYRISAIEQLQTYAEIIDVPLHIAYDLAEFERAKEQLADCDIVLIDTAGRNFLDAGYITQLESRHDFSNTDVFLVLSLTAKYRDLEQIRRRFEQVPLNGFIFTKADETTEFWSIYGLAVEAKLPVLCITTGQEVPEDITWVNQSDMSRMIVERGGR</sequence>
<evidence type="ECO:0000256" key="8">
    <source>
        <dbReference type="ARBA" id="ARBA00022927"/>
    </source>
</evidence>
<dbReference type="AlphaFoldDB" id="A0A653ICR6"/>
<keyword evidence="6" id="KW-0547">Nucleotide-binding</keyword>
<evidence type="ECO:0000256" key="13">
    <source>
        <dbReference type="ARBA" id="ARBA00030866"/>
    </source>
</evidence>
<keyword evidence="9" id="KW-0342">GTP-binding</keyword>
<gene>
    <name evidence="16" type="ORF">EXIGUO9Y_30122</name>
</gene>
<dbReference type="Gene3D" id="1.20.120.1380">
    <property type="entry name" value="Flagellar FlhF biosynthesis protein, N domain"/>
    <property type="match status" value="1"/>
</dbReference>
<dbReference type="Pfam" id="PF00448">
    <property type="entry name" value="SRP54"/>
    <property type="match status" value="1"/>
</dbReference>
<keyword evidence="8" id="KW-0653">Protein transport</keyword>
<dbReference type="Proteomes" id="UP000439752">
    <property type="component" value="Unassembled WGS sequence"/>
</dbReference>
<protein>
    <recommendedName>
        <fullName evidence="3">Flagellar biosynthesis protein FlhF</fullName>
    </recommendedName>
    <alternativeName>
        <fullName evidence="13">Flagella-associated GTP-binding protein</fullName>
    </alternativeName>
</protein>
<evidence type="ECO:0000256" key="2">
    <source>
        <dbReference type="ARBA" id="ARBA00008531"/>
    </source>
</evidence>
<dbReference type="RefSeq" id="WP_159172414.1">
    <property type="nucleotide sequence ID" value="NZ_LR732308.1"/>
</dbReference>